<feature type="compositionally biased region" description="Basic and acidic residues" evidence="1">
    <location>
        <begin position="58"/>
        <end position="68"/>
    </location>
</feature>
<accession>A0A6G9CYP8</accession>
<sequence>MTIPEAKTMGTLWVPIEWKKTKIIRAGSDRADDEDGLASVAIREDAEQRLSQYGNKIGGRDSPQHRGAFEAGFDGVRQGEDVDDGVDHREGRAHADTDHGAPVRAEHLDDGNSGRLVLFLEFFEYLGFIQGAT</sequence>
<gene>
    <name evidence="2" type="ORF">G9444_4929</name>
</gene>
<feature type="region of interest" description="Disordered" evidence="1">
    <location>
        <begin position="51"/>
        <end position="106"/>
    </location>
</feature>
<name>A0A6G9CYP8_RHOER</name>
<evidence type="ECO:0000313" key="3">
    <source>
        <dbReference type="Proteomes" id="UP000502345"/>
    </source>
</evidence>
<organism evidence="2 3">
    <name type="scientific">Rhodococcus erythropolis</name>
    <name type="common">Arthrobacter picolinophilus</name>
    <dbReference type="NCBI Taxonomy" id="1833"/>
    <lineage>
        <taxon>Bacteria</taxon>
        <taxon>Bacillati</taxon>
        <taxon>Actinomycetota</taxon>
        <taxon>Actinomycetes</taxon>
        <taxon>Mycobacteriales</taxon>
        <taxon>Nocardiaceae</taxon>
        <taxon>Rhodococcus</taxon>
        <taxon>Rhodococcus erythropolis group</taxon>
    </lineage>
</organism>
<reference evidence="2 3" key="1">
    <citation type="submission" date="2020-03" db="EMBL/GenBank/DDBJ databases">
        <title>Screen low temperature-resistant strains for efficient degradation of petroleum hydrocarbons under the low temperature.</title>
        <authorList>
            <person name="Wang Y."/>
            <person name="Chen J."/>
        </authorList>
    </citation>
    <scope>NUCLEOTIDE SEQUENCE [LARGE SCALE GENOMIC DNA]</scope>
    <source>
        <strain evidence="2 3">KB1</strain>
    </source>
</reference>
<feature type="compositionally biased region" description="Basic and acidic residues" evidence="1">
    <location>
        <begin position="77"/>
        <end position="106"/>
    </location>
</feature>
<dbReference type="Proteomes" id="UP000502345">
    <property type="component" value="Chromosome"/>
</dbReference>
<dbReference type="EMBL" id="CP050124">
    <property type="protein sequence ID" value="QIP42173.1"/>
    <property type="molecule type" value="Genomic_DNA"/>
</dbReference>
<protein>
    <submittedName>
        <fullName evidence="2">Uncharacterized protein</fullName>
    </submittedName>
</protein>
<evidence type="ECO:0000256" key="1">
    <source>
        <dbReference type="SAM" id="MobiDB-lite"/>
    </source>
</evidence>
<evidence type="ECO:0000313" key="2">
    <source>
        <dbReference type="EMBL" id="QIP42173.1"/>
    </source>
</evidence>
<dbReference type="AlphaFoldDB" id="A0A6G9CYP8"/>
<proteinExistence type="predicted"/>